<feature type="transmembrane region" description="Helical" evidence="1">
    <location>
        <begin position="165"/>
        <end position="189"/>
    </location>
</feature>
<evidence type="ECO:0000313" key="3">
    <source>
        <dbReference type="Proteomes" id="UP000236654"/>
    </source>
</evidence>
<feature type="transmembrane region" description="Helical" evidence="1">
    <location>
        <begin position="359"/>
        <end position="379"/>
    </location>
</feature>
<evidence type="ECO:0000313" key="2">
    <source>
        <dbReference type="EMBL" id="PKR79540.1"/>
    </source>
</evidence>
<comment type="caution">
    <text evidence="2">The sequence shown here is derived from an EMBL/GenBank/DDBJ whole genome shotgun (WGS) entry which is preliminary data.</text>
</comment>
<keyword evidence="1" id="KW-0472">Membrane</keyword>
<feature type="transmembrane region" description="Helical" evidence="1">
    <location>
        <begin position="233"/>
        <end position="256"/>
    </location>
</feature>
<dbReference type="PANTHER" id="PTHR34289:SF8">
    <property type="entry name" value="DUF819 DOMAIN-CONTAINING PROTEIN"/>
    <property type="match status" value="1"/>
</dbReference>
<name>A0A2I0QZJ7_9FLAO</name>
<keyword evidence="1" id="KW-1133">Transmembrane helix</keyword>
<evidence type="ECO:0000256" key="1">
    <source>
        <dbReference type="SAM" id="Phobius"/>
    </source>
</evidence>
<evidence type="ECO:0008006" key="4">
    <source>
        <dbReference type="Google" id="ProtNLM"/>
    </source>
</evidence>
<protein>
    <recommendedName>
        <fullName evidence="4">DUF819 domain-containing protein</fullName>
    </recommendedName>
</protein>
<dbReference type="PANTHER" id="PTHR34289">
    <property type="entry name" value="PROTEIN, PUTATIVE (DUF819)-RELATED"/>
    <property type="match status" value="1"/>
</dbReference>
<keyword evidence="3" id="KW-1185">Reference proteome</keyword>
<gene>
    <name evidence="2" type="ORF">CW751_14650</name>
</gene>
<feature type="transmembrane region" description="Helical" evidence="1">
    <location>
        <begin position="418"/>
        <end position="439"/>
    </location>
</feature>
<dbReference type="OrthoDB" id="653763at2"/>
<dbReference type="EMBL" id="PJNI01000025">
    <property type="protein sequence ID" value="PKR79540.1"/>
    <property type="molecule type" value="Genomic_DNA"/>
</dbReference>
<feature type="transmembrane region" description="Helical" evidence="1">
    <location>
        <begin position="391"/>
        <end position="411"/>
    </location>
</feature>
<reference evidence="2 3" key="1">
    <citation type="submission" date="2017-12" db="EMBL/GenBank/DDBJ databases">
        <title>The draft genome sequence of Brumimicrobium saltpan LHR20.</title>
        <authorList>
            <person name="Do Z.-J."/>
            <person name="Luo H.-R."/>
        </authorList>
    </citation>
    <scope>NUCLEOTIDE SEQUENCE [LARGE SCALE GENOMIC DNA]</scope>
    <source>
        <strain evidence="2 3">LHR20</strain>
    </source>
</reference>
<feature type="transmembrane region" description="Helical" evidence="1">
    <location>
        <begin position="102"/>
        <end position="119"/>
    </location>
</feature>
<feature type="transmembrane region" description="Helical" evidence="1">
    <location>
        <begin position="76"/>
        <end position="95"/>
    </location>
</feature>
<feature type="transmembrane region" description="Helical" evidence="1">
    <location>
        <begin position="296"/>
        <end position="322"/>
    </location>
</feature>
<proteinExistence type="predicted"/>
<sequence>MKRADKIHIIFNEDSLVVEEVGNIFYKNPGPEEIIHLNIIPIKNGEHIKFTEHAGASKISFLAKKPKTALITDDRIVLGILAVILALIFYTSGLNKKSWKRLYTVIPALFLCYMVPAVLTSFNVIDPTATNLYYMASRYLLPGSLILLILSADIKSLLGLGSKSLIMFFTGTIGIIVGGVFAVWIFSYISPETVGGTGNEATWRGLATIAGSWIGGGANQTAMLETYNYKETLFGGMILVDIVVANIWMAIILFGISKKAKIDRWLKADSSAIDELVVKVEDFQSSVQRKSNLTDLMVITGLVFGGVALAHFLGGYLSAFFLENYGKGSTFSSQFFWMVVISTIYGFTLSFTRAKNYEGAGASKIGSVFLYILVATIGMKVDITQIFDKPLLIFVGLIWMAFHAILLIVVAKLIRAPFFFLAVGSQANVGGAASAPIVANAFHPALTTVGVLMAVVGYFIGTFGAFTAAELMRLVAP</sequence>
<dbReference type="Pfam" id="PF05684">
    <property type="entry name" value="DUF819"/>
    <property type="match status" value="1"/>
</dbReference>
<dbReference type="InterPro" id="IPR008537">
    <property type="entry name" value="DUF819"/>
</dbReference>
<organism evidence="2 3">
    <name type="scientific">Brumimicrobium salinarum</name>
    <dbReference type="NCBI Taxonomy" id="2058658"/>
    <lineage>
        <taxon>Bacteria</taxon>
        <taxon>Pseudomonadati</taxon>
        <taxon>Bacteroidota</taxon>
        <taxon>Flavobacteriia</taxon>
        <taxon>Flavobacteriales</taxon>
        <taxon>Crocinitomicaceae</taxon>
        <taxon>Brumimicrobium</taxon>
    </lineage>
</organism>
<dbReference type="Proteomes" id="UP000236654">
    <property type="component" value="Unassembled WGS sequence"/>
</dbReference>
<keyword evidence="1" id="KW-0812">Transmembrane</keyword>
<dbReference type="AlphaFoldDB" id="A0A2I0QZJ7"/>
<feature type="transmembrane region" description="Helical" evidence="1">
    <location>
        <begin position="139"/>
        <end position="158"/>
    </location>
</feature>
<feature type="transmembrane region" description="Helical" evidence="1">
    <location>
        <begin position="334"/>
        <end position="352"/>
    </location>
</feature>
<feature type="transmembrane region" description="Helical" evidence="1">
    <location>
        <begin position="445"/>
        <end position="469"/>
    </location>
</feature>
<accession>A0A2I0QZJ7</accession>